<dbReference type="CDD" id="cd06558">
    <property type="entry name" value="crotonase-like"/>
    <property type="match status" value="1"/>
</dbReference>
<accession>A0A7C4S1P6</accession>
<gene>
    <name evidence="5" type="ORF">ENT60_02995</name>
    <name evidence="4" type="ORF">ENU28_03365</name>
</gene>
<dbReference type="EMBL" id="DSZH01000139">
    <property type="protein sequence ID" value="HGU47516.1"/>
    <property type="molecule type" value="Genomic_DNA"/>
</dbReference>
<dbReference type="InterPro" id="IPR029045">
    <property type="entry name" value="ClpP/crotonase-like_dom_sf"/>
</dbReference>
<organism evidence="5">
    <name type="scientific">candidate division WOR-3 bacterium</name>
    <dbReference type="NCBI Taxonomy" id="2052148"/>
    <lineage>
        <taxon>Bacteria</taxon>
        <taxon>Bacteria division WOR-3</taxon>
    </lineage>
</organism>
<dbReference type="InterPro" id="IPR001753">
    <property type="entry name" value="Enoyl-CoA_hydra/iso"/>
</dbReference>
<dbReference type="PANTHER" id="PTHR11941:SF54">
    <property type="entry name" value="ENOYL-COA HYDRATASE, MITOCHONDRIAL"/>
    <property type="match status" value="1"/>
</dbReference>
<proteinExistence type="inferred from homology"/>
<dbReference type="GO" id="GO:0006635">
    <property type="term" value="P:fatty acid beta-oxidation"/>
    <property type="evidence" value="ECO:0007669"/>
    <property type="project" value="TreeGrafter"/>
</dbReference>
<dbReference type="SUPFAM" id="SSF52096">
    <property type="entry name" value="ClpP/crotonase"/>
    <property type="match status" value="1"/>
</dbReference>
<comment type="caution">
    <text evidence="5">The sequence shown here is derived from an EMBL/GenBank/DDBJ whole genome shotgun (WGS) entry which is preliminary data.</text>
</comment>
<keyword evidence="2" id="KW-0456">Lyase</keyword>
<dbReference type="PANTHER" id="PTHR11941">
    <property type="entry name" value="ENOYL-COA HYDRATASE-RELATED"/>
    <property type="match status" value="1"/>
</dbReference>
<name>A0A7C4S1P6_UNCW3</name>
<evidence type="ECO:0000313" key="5">
    <source>
        <dbReference type="EMBL" id="HGU47516.1"/>
    </source>
</evidence>
<dbReference type="InterPro" id="IPR014748">
    <property type="entry name" value="Enoyl-CoA_hydra_C"/>
</dbReference>
<dbReference type="EMBL" id="DTBX01000120">
    <property type="protein sequence ID" value="HGQ55489.1"/>
    <property type="molecule type" value="Genomic_DNA"/>
</dbReference>
<evidence type="ECO:0000256" key="2">
    <source>
        <dbReference type="ARBA" id="ARBA00023239"/>
    </source>
</evidence>
<dbReference type="FunFam" id="3.90.226.10:FF:000009">
    <property type="entry name" value="Carnitinyl-CoA dehydratase"/>
    <property type="match status" value="1"/>
</dbReference>
<dbReference type="Gene3D" id="1.10.12.10">
    <property type="entry name" value="Lyase 2-enoyl-coa Hydratase, Chain A, domain 2"/>
    <property type="match status" value="1"/>
</dbReference>
<evidence type="ECO:0000256" key="3">
    <source>
        <dbReference type="RuleBase" id="RU003707"/>
    </source>
</evidence>
<dbReference type="GO" id="GO:0016836">
    <property type="term" value="F:hydro-lyase activity"/>
    <property type="evidence" value="ECO:0007669"/>
    <property type="project" value="UniProtKB-ARBA"/>
</dbReference>
<evidence type="ECO:0000256" key="1">
    <source>
        <dbReference type="ARBA" id="ARBA00005254"/>
    </source>
</evidence>
<dbReference type="Pfam" id="PF00378">
    <property type="entry name" value="ECH_1"/>
    <property type="match status" value="1"/>
</dbReference>
<dbReference type="PROSITE" id="PS00166">
    <property type="entry name" value="ENOYL_COA_HYDRATASE"/>
    <property type="match status" value="1"/>
</dbReference>
<dbReference type="Gene3D" id="3.90.226.10">
    <property type="entry name" value="2-enoyl-CoA Hydratase, Chain A, domain 1"/>
    <property type="match status" value="1"/>
</dbReference>
<dbReference type="FunFam" id="1.10.12.10:FF:000001">
    <property type="entry name" value="Probable enoyl-CoA hydratase, mitochondrial"/>
    <property type="match status" value="1"/>
</dbReference>
<sequence>MDFKNIILEYEEEIAILKVNRPQVLNALNNETILELEKAIDLIKENEKIRVLIITGEGKAFVAGADISEMVNFSPFDAERFACNGHRLLSKIENLPQVVIAAINGYALGGGCEIALACDIRLMAEDAKIGQPEVKLGIIPGFGGNIRLPRICGAGIAKELIFTGEMIDANEALRIGLVNKVYPKDKLLEEAKNLAKKIIARGPLAIKLAKQAINQSLNMSIDQAKEWEIKLFALNFSSKEAKEGLKAFLEKREPNWKKEE</sequence>
<dbReference type="AlphaFoldDB" id="A0A7C4S1P6"/>
<dbReference type="InterPro" id="IPR018376">
    <property type="entry name" value="Enoyl-CoA_hyd/isom_CS"/>
</dbReference>
<comment type="similarity">
    <text evidence="1 3">Belongs to the enoyl-CoA hydratase/isomerase family.</text>
</comment>
<evidence type="ECO:0000313" key="4">
    <source>
        <dbReference type="EMBL" id="HGQ55489.1"/>
    </source>
</evidence>
<protein>
    <submittedName>
        <fullName evidence="5">Crotonase</fullName>
    </submittedName>
</protein>
<reference evidence="5" key="1">
    <citation type="journal article" date="2020" name="mSystems">
        <title>Genome- and Community-Level Interaction Insights into Carbon Utilization and Element Cycling Functions of Hydrothermarchaeota in Hydrothermal Sediment.</title>
        <authorList>
            <person name="Zhou Z."/>
            <person name="Liu Y."/>
            <person name="Xu W."/>
            <person name="Pan J."/>
            <person name="Luo Z.H."/>
            <person name="Li M."/>
        </authorList>
    </citation>
    <scope>NUCLEOTIDE SEQUENCE [LARGE SCALE GENOMIC DNA]</scope>
    <source>
        <strain evidence="5">SpSt-594</strain>
        <strain evidence="4">SpSt-655</strain>
    </source>
</reference>